<dbReference type="GO" id="GO:0004673">
    <property type="term" value="F:protein histidine kinase activity"/>
    <property type="evidence" value="ECO:0007669"/>
    <property type="project" value="UniProtKB-EC"/>
</dbReference>
<keyword evidence="18" id="KW-1185">Reference proteome</keyword>
<sequence length="1092" mass="126802">MEPQTYAQLQQRNQFLESIYQSVAHPITVIDVLPSGEFRFVEINLASERWMGKRLEEVKDKSPEQIFPAAEATAIVDNYTRCVQERRAIVYETYCQSQDSWWLTTLTPLYNQESRIYRLISSSLNITERRKKEVNPSHFFNKILISNLNQRTLDLRHTSQKLVQEIQYCQHVNRKLKESEQNLRQIAETLREVLFIRTVNQMIYVSPAYEKIWGLSCDSLYQQPESWQDVIHPDDRDRVITEWQTHVWDKPFEQEYRIIQPNGEQRWIWARTLPIIDDFGQVNRNVGIAEDITDRKQVEERLRQSQAKLAEAEELAHLGHWHYDITTHKITWSAETFRIFGRDPDHGEPTYAQLVHQITHPDDRKYFTQTVAHSIQHKQPYKLDYRLIRPNGSIRHIFAKGKPILNSDNQIIGVFGTILDITNLKQTEAALRQSEETFRQFAENIQDVFWMTNVEKTKNIYISPAYETIWGQPCASWYTDCLSWLDTIHPDDRDRIRSAIHKEVLGEYDEEYRILRPDGEMRWIRDRAFPIYNEQGEMYRIAGIAQDITERKQTELALQKSEQRFRQIFDHAPIGMSLINFHTHQFIQVNPAYYQTLGYSESEIMSLTFDDFTHPDDLGHDLQYMEQIYQGEIDSFRMPKRYFKKNGEIVWANLTVAVLRDLIGEPVFCVAMIEDITHQQQLQDELTQSEHRIQTSLDNILDCFGLYKPIRDDSGQIIDFVIEYVNDATNQYHCFTQPVQRGQRIYSILPPAYQDELFNAYCQVLETGQPLLKELLFYDDLSHPQNLRQAFDIRAVRFDDGLAVTWRDITQRQQAEAQIKASLIEKETLLKEIHHRVKNNLQIISSLLRLQARKLKTPEILDLLQESQNRVQAMALIHEKLYQSEHLSKINFGTYIKSLVYSLSRCYGARQKGITFNLTIAPVSLSIDTAIPCGLIINELVSNSLKYAFTDSRNGEIGITLQTRGGTNEGEGEDQGDRGNVADLSWVRSRHFSAISAEALTTNSKVSAIGDGEDGENNLTNATSDSLSSVLQEQLCLTIGDNGIGFPEDVDFRQTSSLGLQLVCRLAKQLNGEITLDRNQGTLFIIIFNRSC</sequence>
<evidence type="ECO:0000256" key="12">
    <source>
        <dbReference type="ARBA" id="ARBA00022989"/>
    </source>
</evidence>
<dbReference type="InterPro" id="IPR001610">
    <property type="entry name" value="PAC"/>
</dbReference>
<keyword evidence="6" id="KW-0597">Phosphoprotein</keyword>
<keyword evidence="8" id="KW-0812">Transmembrane</keyword>
<keyword evidence="4" id="KW-1003">Cell membrane</keyword>
<dbReference type="Pfam" id="PF07568">
    <property type="entry name" value="HisKA_2"/>
    <property type="match status" value="1"/>
</dbReference>
<comment type="subcellular location">
    <subcellularLocation>
        <location evidence="2">Cell inner membrane</location>
        <topology evidence="2">Multi-pass membrane protein</topology>
    </subcellularLocation>
</comment>
<dbReference type="EC" id="2.7.13.3" evidence="3"/>
<evidence type="ECO:0000313" key="17">
    <source>
        <dbReference type="EMBL" id="EDX75959.1"/>
    </source>
</evidence>
<evidence type="ECO:0000256" key="1">
    <source>
        <dbReference type="ARBA" id="ARBA00000085"/>
    </source>
</evidence>
<evidence type="ECO:0000256" key="9">
    <source>
        <dbReference type="ARBA" id="ARBA00022737"/>
    </source>
</evidence>
<dbReference type="eggNOG" id="COG2205">
    <property type="taxonomic scope" value="Bacteria"/>
</dbReference>
<dbReference type="HOGENOM" id="CLU_000445_114_71_3"/>
<evidence type="ECO:0000256" key="5">
    <source>
        <dbReference type="ARBA" id="ARBA00022519"/>
    </source>
</evidence>
<feature type="domain" description="PAC" evidence="16">
    <location>
        <begin position="381"/>
        <end position="433"/>
    </location>
</feature>
<dbReference type="NCBIfam" id="TIGR00229">
    <property type="entry name" value="sensory_box"/>
    <property type="match status" value="4"/>
</dbReference>
<dbReference type="InterPro" id="IPR013655">
    <property type="entry name" value="PAS_fold_3"/>
</dbReference>
<dbReference type="SMART" id="SM00387">
    <property type="entry name" value="HATPase_c"/>
    <property type="match status" value="1"/>
</dbReference>
<feature type="domain" description="PAS" evidence="15">
    <location>
        <begin position="434"/>
        <end position="507"/>
    </location>
</feature>
<dbReference type="InterPro" id="IPR003594">
    <property type="entry name" value="HATPase_dom"/>
</dbReference>
<dbReference type="SUPFAM" id="SSF55785">
    <property type="entry name" value="PYP-like sensor domain (PAS domain)"/>
    <property type="match status" value="6"/>
</dbReference>
<proteinExistence type="predicted"/>
<dbReference type="InterPro" id="IPR052162">
    <property type="entry name" value="Sensor_kinase/Photoreceptor"/>
</dbReference>
<organism evidence="17 18">
    <name type="scientific">Coleofasciculus chthonoplastes PCC 7420</name>
    <dbReference type="NCBI Taxonomy" id="118168"/>
    <lineage>
        <taxon>Bacteria</taxon>
        <taxon>Bacillati</taxon>
        <taxon>Cyanobacteriota</taxon>
        <taxon>Cyanophyceae</taxon>
        <taxon>Coleofasciculales</taxon>
        <taxon>Coleofasciculaceae</taxon>
        <taxon>Coleofasciculus</taxon>
    </lineage>
</organism>
<dbReference type="GO" id="GO:0005886">
    <property type="term" value="C:plasma membrane"/>
    <property type="evidence" value="ECO:0007669"/>
    <property type="project" value="UniProtKB-SubCell"/>
</dbReference>
<dbReference type="eggNOG" id="COG2202">
    <property type="taxonomic scope" value="Bacteria"/>
</dbReference>
<dbReference type="EMBL" id="DS989847">
    <property type="protein sequence ID" value="EDX75959.1"/>
    <property type="molecule type" value="Genomic_DNA"/>
</dbReference>
<keyword evidence="5" id="KW-0997">Cell inner membrane</keyword>
<dbReference type="Proteomes" id="UP000003835">
    <property type="component" value="Unassembled WGS sequence"/>
</dbReference>
<dbReference type="Gene3D" id="2.10.70.100">
    <property type="match status" value="1"/>
</dbReference>
<dbReference type="InterPro" id="IPR000700">
    <property type="entry name" value="PAS-assoc_C"/>
</dbReference>
<dbReference type="Pfam" id="PF08448">
    <property type="entry name" value="PAS_4"/>
    <property type="match status" value="1"/>
</dbReference>
<feature type="region of interest" description="Disordered" evidence="14">
    <location>
        <begin position="960"/>
        <end position="979"/>
    </location>
</feature>
<evidence type="ECO:0000256" key="13">
    <source>
        <dbReference type="ARBA" id="ARBA00023136"/>
    </source>
</evidence>
<evidence type="ECO:0000256" key="2">
    <source>
        <dbReference type="ARBA" id="ARBA00004429"/>
    </source>
</evidence>
<evidence type="ECO:0000259" key="15">
    <source>
        <dbReference type="PROSITE" id="PS50112"/>
    </source>
</evidence>
<keyword evidence="10" id="KW-0547">Nucleotide-binding</keyword>
<feature type="domain" description="PAC" evidence="16">
    <location>
        <begin position="252"/>
        <end position="304"/>
    </location>
</feature>
<dbReference type="InterPro" id="IPR011495">
    <property type="entry name" value="Sig_transdc_His_kin_sub2_dim/P"/>
</dbReference>
<feature type="domain" description="PAC" evidence="16">
    <location>
        <begin position="636"/>
        <end position="688"/>
    </location>
</feature>
<evidence type="ECO:0000256" key="6">
    <source>
        <dbReference type="ARBA" id="ARBA00022553"/>
    </source>
</evidence>
<dbReference type="PROSITE" id="PS50113">
    <property type="entry name" value="PAC"/>
    <property type="match status" value="4"/>
</dbReference>
<evidence type="ECO:0000256" key="10">
    <source>
        <dbReference type="ARBA" id="ARBA00022741"/>
    </source>
</evidence>
<dbReference type="InterPro" id="IPR000014">
    <property type="entry name" value="PAS"/>
</dbReference>
<evidence type="ECO:0000256" key="4">
    <source>
        <dbReference type="ARBA" id="ARBA00022475"/>
    </source>
</evidence>
<dbReference type="InterPro" id="IPR036890">
    <property type="entry name" value="HATPase_C_sf"/>
</dbReference>
<dbReference type="Pfam" id="PF08447">
    <property type="entry name" value="PAS_3"/>
    <property type="match status" value="4"/>
</dbReference>
<evidence type="ECO:0000256" key="7">
    <source>
        <dbReference type="ARBA" id="ARBA00022679"/>
    </source>
</evidence>
<evidence type="ECO:0000259" key="16">
    <source>
        <dbReference type="PROSITE" id="PS50113"/>
    </source>
</evidence>
<protein>
    <recommendedName>
        <fullName evidence="3">histidine kinase</fullName>
        <ecNumber evidence="3">2.7.13.3</ecNumber>
    </recommendedName>
</protein>
<dbReference type="OrthoDB" id="9758522at2"/>
<dbReference type="SUPFAM" id="SSF55874">
    <property type="entry name" value="ATPase domain of HSP90 chaperone/DNA topoisomerase II/histidine kinase"/>
    <property type="match status" value="1"/>
</dbReference>
<dbReference type="STRING" id="118168.MC7420_5393"/>
<evidence type="ECO:0000313" key="18">
    <source>
        <dbReference type="Proteomes" id="UP000003835"/>
    </source>
</evidence>
<evidence type="ECO:0000256" key="3">
    <source>
        <dbReference type="ARBA" id="ARBA00012438"/>
    </source>
</evidence>
<feature type="domain" description="PAC" evidence="16">
    <location>
        <begin position="508"/>
        <end position="560"/>
    </location>
</feature>
<dbReference type="CDD" id="cd00130">
    <property type="entry name" value="PAS"/>
    <property type="match status" value="4"/>
</dbReference>
<dbReference type="GO" id="GO:0000166">
    <property type="term" value="F:nucleotide binding"/>
    <property type="evidence" value="ECO:0007669"/>
    <property type="project" value="UniProtKB-KW"/>
</dbReference>
<evidence type="ECO:0000256" key="11">
    <source>
        <dbReference type="ARBA" id="ARBA00022777"/>
    </source>
</evidence>
<keyword evidence="13" id="KW-0472">Membrane</keyword>
<dbReference type="PANTHER" id="PTHR43304:SF1">
    <property type="entry name" value="PAC DOMAIN-CONTAINING PROTEIN"/>
    <property type="match status" value="1"/>
</dbReference>
<reference evidence="17 18" key="1">
    <citation type="submission" date="2008-07" db="EMBL/GenBank/DDBJ databases">
        <authorList>
            <person name="Tandeau de Marsac N."/>
            <person name="Ferriera S."/>
            <person name="Johnson J."/>
            <person name="Kravitz S."/>
            <person name="Beeson K."/>
            <person name="Sutton G."/>
            <person name="Rogers Y.-H."/>
            <person name="Friedman R."/>
            <person name="Frazier M."/>
            <person name="Venter J.C."/>
        </authorList>
    </citation>
    <scope>NUCLEOTIDE SEQUENCE [LARGE SCALE GENOMIC DNA]</scope>
    <source>
        <strain evidence="17 18">PCC 7420</strain>
    </source>
</reference>
<keyword evidence="12" id="KW-1133">Transmembrane helix</keyword>
<keyword evidence="7" id="KW-0808">Transferase</keyword>
<dbReference type="AlphaFoldDB" id="B4VQ40"/>
<dbReference type="eggNOG" id="COG3920">
    <property type="taxonomic scope" value="Bacteria"/>
</dbReference>
<feature type="domain" description="PAS" evidence="15">
    <location>
        <begin position="179"/>
        <end position="239"/>
    </location>
</feature>
<dbReference type="PROSITE" id="PS50112">
    <property type="entry name" value="PAS"/>
    <property type="match status" value="3"/>
</dbReference>
<dbReference type="Gene3D" id="3.30.450.20">
    <property type="entry name" value="PAS domain"/>
    <property type="match status" value="6"/>
</dbReference>
<dbReference type="eggNOG" id="COG2203">
    <property type="taxonomic scope" value="Bacteria"/>
</dbReference>
<dbReference type="RefSeq" id="WP_006100440.1">
    <property type="nucleotide sequence ID" value="NZ_DS989847.1"/>
</dbReference>
<evidence type="ECO:0000256" key="8">
    <source>
        <dbReference type="ARBA" id="ARBA00022692"/>
    </source>
</evidence>
<keyword evidence="11" id="KW-0418">Kinase</keyword>
<name>B4VQ40_9CYAN</name>
<dbReference type="InterPro" id="IPR013656">
    <property type="entry name" value="PAS_4"/>
</dbReference>
<dbReference type="Gene3D" id="3.30.565.10">
    <property type="entry name" value="Histidine kinase-like ATPase, C-terminal domain"/>
    <property type="match status" value="1"/>
</dbReference>
<evidence type="ECO:0000256" key="14">
    <source>
        <dbReference type="SAM" id="MobiDB-lite"/>
    </source>
</evidence>
<comment type="catalytic activity">
    <reaction evidence="1">
        <text>ATP + protein L-histidine = ADP + protein N-phospho-L-histidine.</text>
        <dbReference type="EC" id="2.7.13.3"/>
    </reaction>
</comment>
<gene>
    <name evidence="17" type="ORF">MC7420_5393</name>
</gene>
<dbReference type="FunFam" id="2.10.70.100:FF:000001">
    <property type="entry name" value="Sensory transduction histidine kinase"/>
    <property type="match status" value="1"/>
</dbReference>
<dbReference type="SMART" id="SM00086">
    <property type="entry name" value="PAC"/>
    <property type="match status" value="5"/>
</dbReference>
<feature type="domain" description="PAS" evidence="15">
    <location>
        <begin position="561"/>
        <end position="632"/>
    </location>
</feature>
<accession>B4VQ40</accession>
<dbReference type="InterPro" id="IPR035965">
    <property type="entry name" value="PAS-like_dom_sf"/>
</dbReference>
<dbReference type="SMART" id="SM00091">
    <property type="entry name" value="PAS"/>
    <property type="match status" value="5"/>
</dbReference>
<dbReference type="PANTHER" id="PTHR43304">
    <property type="entry name" value="PHYTOCHROME-LIKE PROTEIN CPH1"/>
    <property type="match status" value="1"/>
</dbReference>
<keyword evidence="9" id="KW-0677">Repeat</keyword>